<comment type="subcellular location">
    <subcellularLocation>
        <location evidence="1">Membrane</location>
        <topology evidence="1">Multi-pass membrane protein</topology>
    </subcellularLocation>
</comment>
<dbReference type="AlphaFoldDB" id="A0AAN7L565"/>
<accession>A0AAN7L565</accession>
<name>A0AAN7L565_9MYRT</name>
<evidence type="ECO:0000313" key="7">
    <source>
        <dbReference type="Proteomes" id="UP001345219"/>
    </source>
</evidence>
<keyword evidence="7" id="KW-1185">Reference proteome</keyword>
<proteinExistence type="predicted"/>
<sequence>MLRFIPDGYDVVPIVDATVRGGTLFSVALHQAQVHQTRPLSMLDPDAEDVVSTGDRSPTSNGSSSDSVSVDHPHLWVHENSGLLHPVFRFLGIEKAASSGIEELAGSSLVKHHVGDSLGLLAEDNGENTAERSDQQLALSKAIENMILSIEKNSIASKSKKEKHQEYENECREKLAMDDAQLSSEAVSTIPETSTTSETST</sequence>
<evidence type="ECO:0000256" key="2">
    <source>
        <dbReference type="ARBA" id="ARBA00022692"/>
    </source>
</evidence>
<evidence type="ECO:0000256" key="5">
    <source>
        <dbReference type="SAM" id="MobiDB-lite"/>
    </source>
</evidence>
<dbReference type="EMBL" id="JAXIOK010000002">
    <property type="protein sequence ID" value="KAK4778119.1"/>
    <property type="molecule type" value="Genomic_DNA"/>
</dbReference>
<gene>
    <name evidence="6" type="ORF">SAY87_018306</name>
</gene>
<reference evidence="6 7" key="1">
    <citation type="journal article" date="2023" name="Hortic Res">
        <title>Pangenome of water caltrop reveals structural variations and asymmetric subgenome divergence after allopolyploidization.</title>
        <authorList>
            <person name="Zhang X."/>
            <person name="Chen Y."/>
            <person name="Wang L."/>
            <person name="Yuan Y."/>
            <person name="Fang M."/>
            <person name="Shi L."/>
            <person name="Lu R."/>
            <person name="Comes H.P."/>
            <person name="Ma Y."/>
            <person name="Chen Y."/>
            <person name="Huang G."/>
            <person name="Zhou Y."/>
            <person name="Zheng Z."/>
            <person name="Qiu Y."/>
        </authorList>
    </citation>
    <scope>NUCLEOTIDE SEQUENCE [LARGE SCALE GENOMIC DNA]</scope>
    <source>
        <tissue evidence="6">Roots</tissue>
    </source>
</reference>
<dbReference type="PANTHER" id="PTHR17920">
    <property type="entry name" value="TRANSMEMBRANE AND COILED-COIL DOMAIN-CONTAINING PROTEIN 4 TMCO4"/>
    <property type="match status" value="1"/>
</dbReference>
<feature type="compositionally biased region" description="Low complexity" evidence="5">
    <location>
        <begin position="188"/>
        <end position="201"/>
    </location>
</feature>
<dbReference type="PANTHER" id="PTHR17920:SF3">
    <property type="entry name" value="TRANSMEMBRANE AND COILED-COIL DOMAIN-CONTAINING PROTEIN 4"/>
    <property type="match status" value="1"/>
</dbReference>
<keyword evidence="3" id="KW-1133">Transmembrane helix</keyword>
<evidence type="ECO:0000313" key="6">
    <source>
        <dbReference type="EMBL" id="KAK4778119.1"/>
    </source>
</evidence>
<keyword evidence="4" id="KW-0472">Membrane</keyword>
<evidence type="ECO:0000256" key="4">
    <source>
        <dbReference type="ARBA" id="ARBA00023136"/>
    </source>
</evidence>
<feature type="region of interest" description="Disordered" evidence="5">
    <location>
        <begin position="39"/>
        <end position="70"/>
    </location>
</feature>
<dbReference type="InterPro" id="IPR007941">
    <property type="entry name" value="DUF726"/>
</dbReference>
<organism evidence="6 7">
    <name type="scientific">Trapa incisa</name>
    <dbReference type="NCBI Taxonomy" id="236973"/>
    <lineage>
        <taxon>Eukaryota</taxon>
        <taxon>Viridiplantae</taxon>
        <taxon>Streptophyta</taxon>
        <taxon>Embryophyta</taxon>
        <taxon>Tracheophyta</taxon>
        <taxon>Spermatophyta</taxon>
        <taxon>Magnoliopsida</taxon>
        <taxon>eudicotyledons</taxon>
        <taxon>Gunneridae</taxon>
        <taxon>Pentapetalae</taxon>
        <taxon>rosids</taxon>
        <taxon>malvids</taxon>
        <taxon>Myrtales</taxon>
        <taxon>Lythraceae</taxon>
        <taxon>Trapa</taxon>
    </lineage>
</organism>
<protein>
    <submittedName>
        <fullName evidence="6">Uncharacterized protein</fullName>
    </submittedName>
</protein>
<dbReference type="GO" id="GO:0016020">
    <property type="term" value="C:membrane"/>
    <property type="evidence" value="ECO:0007669"/>
    <property type="project" value="UniProtKB-SubCell"/>
</dbReference>
<dbReference type="Proteomes" id="UP001345219">
    <property type="component" value="Chromosome 14"/>
</dbReference>
<comment type="caution">
    <text evidence="6">The sequence shown here is derived from an EMBL/GenBank/DDBJ whole genome shotgun (WGS) entry which is preliminary data.</text>
</comment>
<feature type="region of interest" description="Disordered" evidence="5">
    <location>
        <begin position="177"/>
        <end position="201"/>
    </location>
</feature>
<keyword evidence="2" id="KW-0812">Transmembrane</keyword>
<evidence type="ECO:0000256" key="1">
    <source>
        <dbReference type="ARBA" id="ARBA00004141"/>
    </source>
</evidence>
<evidence type="ECO:0000256" key="3">
    <source>
        <dbReference type="ARBA" id="ARBA00022989"/>
    </source>
</evidence>